<proteinExistence type="predicted"/>
<protein>
    <submittedName>
        <fullName evidence="1">Uncharacterized protein</fullName>
    </submittedName>
</protein>
<dbReference type="AlphaFoldDB" id="A0A2S2QV64"/>
<accession>A0A2S2QV64</accession>
<gene>
    <name evidence="1" type="ORF">g.184444</name>
</gene>
<sequence length="108" mass="12479">MMHDKKRNPERPPLIKNIMEAWQSRWNNNEKGKWTYTLTPNIDPWISRRHGETNFHFTQALSGHGCFAAYIKRFGKLESSECRFCDDPVDDAAHMLSSAAPGIKKETS</sequence>
<name>A0A2S2QV64_9HEMI</name>
<dbReference type="EMBL" id="GGMS01012435">
    <property type="protein sequence ID" value="MBY81638.1"/>
    <property type="molecule type" value="Transcribed_RNA"/>
</dbReference>
<evidence type="ECO:0000313" key="1">
    <source>
        <dbReference type="EMBL" id="MBY81638.1"/>
    </source>
</evidence>
<dbReference type="OrthoDB" id="6627400at2759"/>
<reference evidence="1" key="1">
    <citation type="submission" date="2018-04" db="EMBL/GenBank/DDBJ databases">
        <title>Transcriptome assembly of Sipha flava.</title>
        <authorList>
            <person name="Scully E.D."/>
            <person name="Geib S.M."/>
            <person name="Palmer N.A."/>
            <person name="Koch K."/>
            <person name="Bradshaw J."/>
            <person name="Heng-Moss T."/>
            <person name="Sarath G."/>
        </authorList>
    </citation>
    <scope>NUCLEOTIDE SEQUENCE</scope>
</reference>
<organism evidence="1">
    <name type="scientific">Sipha flava</name>
    <name type="common">yellow sugarcane aphid</name>
    <dbReference type="NCBI Taxonomy" id="143950"/>
    <lineage>
        <taxon>Eukaryota</taxon>
        <taxon>Metazoa</taxon>
        <taxon>Ecdysozoa</taxon>
        <taxon>Arthropoda</taxon>
        <taxon>Hexapoda</taxon>
        <taxon>Insecta</taxon>
        <taxon>Pterygota</taxon>
        <taxon>Neoptera</taxon>
        <taxon>Paraneoptera</taxon>
        <taxon>Hemiptera</taxon>
        <taxon>Sternorrhyncha</taxon>
        <taxon>Aphidomorpha</taxon>
        <taxon>Aphidoidea</taxon>
        <taxon>Aphididae</taxon>
        <taxon>Sipha</taxon>
    </lineage>
</organism>